<reference evidence="6 7" key="1">
    <citation type="submission" date="2022-09" db="EMBL/GenBank/DDBJ databases">
        <title>Genome sequencing of Flavivirga sp. MEBiC05379.</title>
        <authorList>
            <person name="Oh H.-M."/>
            <person name="Kwon K.K."/>
            <person name="Park M.J."/>
            <person name="Yang S.-H."/>
        </authorList>
    </citation>
    <scope>NUCLEOTIDE SEQUENCE [LARGE SCALE GENOMIC DNA]</scope>
    <source>
        <strain evidence="6 7">MEBiC05379</strain>
    </source>
</reference>
<comment type="subcellular location">
    <subcellularLocation>
        <location evidence="1">Cell envelope</location>
    </subcellularLocation>
</comment>
<dbReference type="CDD" id="cd02966">
    <property type="entry name" value="TlpA_like_family"/>
    <property type="match status" value="1"/>
</dbReference>
<keyword evidence="3" id="KW-1015">Disulfide bond</keyword>
<proteinExistence type="predicted"/>
<dbReference type="Pfam" id="PF08534">
    <property type="entry name" value="Redoxin"/>
    <property type="match status" value="1"/>
</dbReference>
<evidence type="ECO:0000259" key="5">
    <source>
        <dbReference type="PROSITE" id="PS51352"/>
    </source>
</evidence>
<evidence type="ECO:0000256" key="4">
    <source>
        <dbReference type="ARBA" id="ARBA00023284"/>
    </source>
</evidence>
<dbReference type="EMBL" id="JAODOP010000004">
    <property type="protein sequence ID" value="MEF3832783.1"/>
    <property type="molecule type" value="Genomic_DNA"/>
</dbReference>
<gene>
    <name evidence="6" type="ORF">N1F79_06555</name>
</gene>
<feature type="domain" description="Thioredoxin" evidence="5">
    <location>
        <begin position="314"/>
        <end position="458"/>
    </location>
</feature>
<dbReference type="RefSeq" id="WP_303305153.1">
    <property type="nucleotide sequence ID" value="NZ_JAODOP010000004.1"/>
</dbReference>
<evidence type="ECO:0000313" key="7">
    <source>
        <dbReference type="Proteomes" id="UP001337305"/>
    </source>
</evidence>
<dbReference type="PANTHER" id="PTHR42852:SF6">
    <property type="entry name" value="THIOL:DISULFIDE INTERCHANGE PROTEIN DSBE"/>
    <property type="match status" value="1"/>
</dbReference>
<dbReference type="PANTHER" id="PTHR42852">
    <property type="entry name" value="THIOL:DISULFIDE INTERCHANGE PROTEIN DSBE"/>
    <property type="match status" value="1"/>
</dbReference>
<accession>A0ABU7XQI7</accession>
<dbReference type="InterPro" id="IPR036249">
    <property type="entry name" value="Thioredoxin-like_sf"/>
</dbReference>
<evidence type="ECO:0000256" key="2">
    <source>
        <dbReference type="ARBA" id="ARBA00022748"/>
    </source>
</evidence>
<dbReference type="InterPro" id="IPR013766">
    <property type="entry name" value="Thioredoxin_domain"/>
</dbReference>
<dbReference type="InterPro" id="IPR013740">
    <property type="entry name" value="Redoxin"/>
</dbReference>
<evidence type="ECO:0000256" key="1">
    <source>
        <dbReference type="ARBA" id="ARBA00004196"/>
    </source>
</evidence>
<dbReference type="InterPro" id="IPR050553">
    <property type="entry name" value="Thioredoxin_ResA/DsbE_sf"/>
</dbReference>
<keyword evidence="2" id="KW-0201">Cytochrome c-type biogenesis</keyword>
<dbReference type="Gene3D" id="3.40.30.10">
    <property type="entry name" value="Glutaredoxin"/>
    <property type="match status" value="1"/>
</dbReference>
<protein>
    <submittedName>
        <fullName evidence="6">TlpA family protein disulfide reductase</fullName>
    </submittedName>
</protein>
<keyword evidence="7" id="KW-1185">Reference proteome</keyword>
<dbReference type="Proteomes" id="UP001337305">
    <property type="component" value="Unassembled WGS sequence"/>
</dbReference>
<dbReference type="SUPFAM" id="SSF52833">
    <property type="entry name" value="Thioredoxin-like"/>
    <property type="match status" value="1"/>
</dbReference>
<dbReference type="PROSITE" id="PS51352">
    <property type="entry name" value="THIOREDOXIN_2"/>
    <property type="match status" value="1"/>
</dbReference>
<keyword evidence="4" id="KW-0676">Redox-active center</keyword>
<comment type="caution">
    <text evidence="6">The sequence shown here is derived from an EMBL/GenBank/DDBJ whole genome shotgun (WGS) entry which is preliminary data.</text>
</comment>
<evidence type="ECO:0000256" key="3">
    <source>
        <dbReference type="ARBA" id="ARBA00023157"/>
    </source>
</evidence>
<evidence type="ECO:0000313" key="6">
    <source>
        <dbReference type="EMBL" id="MEF3832783.1"/>
    </source>
</evidence>
<organism evidence="6 7">
    <name type="scientific">Flavivirga spongiicola</name>
    <dbReference type="NCBI Taxonomy" id="421621"/>
    <lineage>
        <taxon>Bacteria</taxon>
        <taxon>Pseudomonadati</taxon>
        <taxon>Bacteroidota</taxon>
        <taxon>Flavobacteriia</taxon>
        <taxon>Flavobacteriales</taxon>
        <taxon>Flavobacteriaceae</taxon>
        <taxon>Flavivirga</taxon>
    </lineage>
</organism>
<sequence>MKKYVTLALALLVLWSCKKEEPVDYVLLSGNISNTKGGELNINSLNGYTKTINVKDTGAFSDTLYIEENGLYNLRFEQVRFTPYLSKGSNINLNVDATQSSSTLKMSGDHEELNNYFAYKSGREYDFMMDREASYNMDEATFETKIKDFQKDLEHHLELVKNIPEDIKTKEIRAINYGRLAKKGNYERMYGYLNKNRDFKASDAFKKELSEITFDNGEDYLYSSDYQQMVSQNIREKAYSYYQKDSLPYPEAQSKALIEVKSKIIKNAELYKNISMRLPMSKDKDKDLKEFLNASTNEKHIISVKELFESLKVLDRGQPSPKFENYENYAGGTTSLDDLKGKYVYIDVWATWCGPCKYEIPFLQKVEEQYHDKNIHFVSISTDQQKDKDKWKKMIADKALGGIQLITDNDFNTAFINAYKIRGIPQFILLDPDGNIVQANAPRPSDEKLIALFDELKI</sequence>
<name>A0ABU7XQI7_9FLAO</name>